<organism evidence="3 4">
    <name type="scientific">Stenotrophomonas oahuensis</name>
    <dbReference type="NCBI Taxonomy" id="3003271"/>
    <lineage>
        <taxon>Bacteria</taxon>
        <taxon>Pseudomonadati</taxon>
        <taxon>Pseudomonadota</taxon>
        <taxon>Gammaproteobacteria</taxon>
        <taxon>Lysobacterales</taxon>
        <taxon>Lysobacteraceae</taxon>
        <taxon>Stenotrophomonas</taxon>
    </lineage>
</organism>
<protein>
    <submittedName>
        <fullName evidence="3">YiiG family protein</fullName>
    </submittedName>
</protein>
<sequence length="324" mass="35873">MKHAVRTATMAVSIALALSACGNKSADPAKAEAAAASEQLDAQEALTVKLNDYIDCYNAIDSDQHRGIDNYLSWIKDPEAGPTGKESRPIGPRTVDGYGLKKCDETVNRALAAEPKLPALDAAAKNYLAQLHALEPLAKEASDYYTREDYEDDNFAKGKQLHAPFMAAWGGFVDASETFSDELEKQNDQAQREQLAALEKAEGRTMEFYRLSLMLEAKSLVDFMGEDGFDIAEGEKRVAAFNALSDEAHAKVKPTQGDTKWSTFEMSAEAFRRESKERVARVRDKKPYSKLEIQWMNDPTLAPSGSSTKLLAKYNDLVQRSNRM</sequence>
<evidence type="ECO:0000313" key="4">
    <source>
        <dbReference type="Proteomes" id="UP001302072"/>
    </source>
</evidence>
<keyword evidence="4" id="KW-1185">Reference proteome</keyword>
<accession>A0ABY9YQX9</accession>
<gene>
    <name evidence="3" type="ORF">PDM29_03315</name>
</gene>
<feature type="signal peptide" evidence="2">
    <location>
        <begin position="1"/>
        <end position="26"/>
    </location>
</feature>
<dbReference type="EMBL" id="CP115541">
    <property type="protein sequence ID" value="WNH53319.1"/>
    <property type="molecule type" value="Genomic_DNA"/>
</dbReference>
<dbReference type="Pfam" id="PF12889">
    <property type="entry name" value="DUF3829"/>
    <property type="match status" value="1"/>
</dbReference>
<evidence type="ECO:0000256" key="1">
    <source>
        <dbReference type="SAM" id="Coils"/>
    </source>
</evidence>
<reference evidence="3 4" key="1">
    <citation type="submission" date="2022-12" db="EMBL/GenBank/DDBJ databases">
        <title>Two new species, Stenotrophomonas aracearum and Stenotrophomonas oahuensis, isolated from Anthurium (Araceae family) in Hawaii.</title>
        <authorList>
            <person name="Chunag S.C."/>
            <person name="Dobhal S."/>
            <person name="Alvarez A."/>
            <person name="Arif M."/>
        </authorList>
    </citation>
    <scope>NUCLEOTIDE SEQUENCE [LARGE SCALE GENOMIC DNA]</scope>
    <source>
        <strain evidence="3 4">A5586</strain>
    </source>
</reference>
<evidence type="ECO:0000256" key="2">
    <source>
        <dbReference type="SAM" id="SignalP"/>
    </source>
</evidence>
<keyword evidence="2" id="KW-0732">Signal</keyword>
<dbReference type="PROSITE" id="PS51257">
    <property type="entry name" value="PROKAR_LIPOPROTEIN"/>
    <property type="match status" value="1"/>
</dbReference>
<feature type="coiled-coil region" evidence="1">
    <location>
        <begin position="173"/>
        <end position="200"/>
    </location>
</feature>
<name>A0ABY9YQX9_9GAMM</name>
<dbReference type="RefSeq" id="WP_311192472.1">
    <property type="nucleotide sequence ID" value="NZ_CP115541.1"/>
</dbReference>
<evidence type="ECO:0000313" key="3">
    <source>
        <dbReference type="EMBL" id="WNH53319.1"/>
    </source>
</evidence>
<proteinExistence type="predicted"/>
<keyword evidence="1" id="KW-0175">Coiled coil</keyword>
<feature type="chain" id="PRO_5047195663" evidence="2">
    <location>
        <begin position="27"/>
        <end position="324"/>
    </location>
</feature>
<dbReference type="Proteomes" id="UP001302072">
    <property type="component" value="Chromosome"/>
</dbReference>
<dbReference type="InterPro" id="IPR024291">
    <property type="entry name" value="DUF3829"/>
</dbReference>